<reference evidence="7 8" key="1">
    <citation type="submission" date="2019-06" db="EMBL/GenBank/DDBJ databases">
        <title>A chromosomal-level reference genome of Carpinus fangiana (Coryloideae, Betulaceae).</title>
        <authorList>
            <person name="Yang X."/>
            <person name="Wang Z."/>
            <person name="Zhang L."/>
            <person name="Hao G."/>
            <person name="Liu J."/>
            <person name="Yang Y."/>
        </authorList>
    </citation>
    <scope>NUCLEOTIDE SEQUENCE [LARGE SCALE GENOMIC DNA]</scope>
    <source>
        <strain evidence="7">Cfa_2016G</strain>
        <tissue evidence="7">Leaf</tissue>
    </source>
</reference>
<dbReference type="InterPro" id="IPR045239">
    <property type="entry name" value="bHLH95_bHLH"/>
</dbReference>
<dbReference type="GO" id="GO:0046983">
    <property type="term" value="F:protein dimerization activity"/>
    <property type="evidence" value="ECO:0007669"/>
    <property type="project" value="InterPro"/>
</dbReference>
<evidence type="ECO:0000256" key="1">
    <source>
        <dbReference type="ARBA" id="ARBA00004123"/>
    </source>
</evidence>
<comment type="subcellular location">
    <subcellularLocation>
        <location evidence="1">Nucleus</location>
    </subcellularLocation>
</comment>
<evidence type="ECO:0000256" key="2">
    <source>
        <dbReference type="ARBA" id="ARBA00023015"/>
    </source>
</evidence>
<protein>
    <recommendedName>
        <fullName evidence="6">BHLH domain-containing protein</fullName>
    </recommendedName>
</protein>
<dbReference type="OrthoDB" id="1610519at2759"/>
<dbReference type="CDD" id="cd11393">
    <property type="entry name" value="bHLH_AtbHLH_like"/>
    <property type="match status" value="1"/>
</dbReference>
<keyword evidence="5" id="KW-0539">Nucleus</keyword>
<evidence type="ECO:0000256" key="4">
    <source>
        <dbReference type="ARBA" id="ARBA00023163"/>
    </source>
</evidence>
<dbReference type="GO" id="GO:0003700">
    <property type="term" value="F:DNA-binding transcription factor activity"/>
    <property type="evidence" value="ECO:0007669"/>
    <property type="project" value="InterPro"/>
</dbReference>
<dbReference type="SUPFAM" id="SSF47459">
    <property type="entry name" value="HLH, helix-loop-helix DNA-binding domain"/>
    <property type="match status" value="1"/>
</dbReference>
<dbReference type="EMBL" id="VIBQ01000799">
    <property type="protein sequence ID" value="KAC3166426.1"/>
    <property type="molecule type" value="Genomic_DNA"/>
</dbReference>
<dbReference type="GO" id="GO:0005634">
    <property type="term" value="C:nucleus"/>
    <property type="evidence" value="ECO:0007669"/>
    <property type="project" value="UniProtKB-SubCell"/>
</dbReference>
<accession>A0A5N6L6G5</accession>
<evidence type="ECO:0000313" key="8">
    <source>
        <dbReference type="Proteomes" id="UP000327013"/>
    </source>
</evidence>
<feature type="domain" description="BHLH" evidence="6">
    <location>
        <begin position="4"/>
        <end position="53"/>
    </location>
</feature>
<gene>
    <name evidence="7" type="ORF">FH972_027193</name>
</gene>
<dbReference type="AlphaFoldDB" id="A0A5N6L6G5"/>
<dbReference type="Gene3D" id="4.10.280.10">
    <property type="entry name" value="Helix-loop-helix DNA-binding domain"/>
    <property type="match status" value="1"/>
</dbReference>
<keyword evidence="3" id="KW-0238">DNA-binding</keyword>
<comment type="caution">
    <text evidence="7">The sequence shown here is derived from an EMBL/GenBank/DDBJ whole genome shotgun (WGS) entry which is preliminary data.</text>
</comment>
<dbReference type="PROSITE" id="PS50888">
    <property type="entry name" value="BHLH"/>
    <property type="match status" value="1"/>
</dbReference>
<organism evidence="7 8">
    <name type="scientific">Carpinus fangiana</name>
    <dbReference type="NCBI Taxonomy" id="176857"/>
    <lineage>
        <taxon>Eukaryota</taxon>
        <taxon>Viridiplantae</taxon>
        <taxon>Streptophyta</taxon>
        <taxon>Embryophyta</taxon>
        <taxon>Tracheophyta</taxon>
        <taxon>Spermatophyta</taxon>
        <taxon>Magnoliopsida</taxon>
        <taxon>eudicotyledons</taxon>
        <taxon>Gunneridae</taxon>
        <taxon>Pentapetalae</taxon>
        <taxon>rosids</taxon>
        <taxon>fabids</taxon>
        <taxon>Fagales</taxon>
        <taxon>Betulaceae</taxon>
        <taxon>Carpinus</taxon>
    </lineage>
</organism>
<dbReference type="InterPro" id="IPR011598">
    <property type="entry name" value="bHLH_dom"/>
</dbReference>
<evidence type="ECO:0000256" key="3">
    <source>
        <dbReference type="ARBA" id="ARBA00023125"/>
    </source>
</evidence>
<evidence type="ECO:0000313" key="7">
    <source>
        <dbReference type="EMBL" id="KAC3166426.1"/>
    </source>
</evidence>
<dbReference type="PANTHER" id="PTHR45914">
    <property type="entry name" value="TRANSCRIPTION FACTOR HEC3-RELATED"/>
    <property type="match status" value="1"/>
</dbReference>
<dbReference type="InterPro" id="IPR036638">
    <property type="entry name" value="HLH_DNA-bd_sf"/>
</dbReference>
<dbReference type="Proteomes" id="UP000327013">
    <property type="component" value="Unassembled WGS sequence"/>
</dbReference>
<keyword evidence="8" id="KW-1185">Reference proteome</keyword>
<dbReference type="GO" id="GO:0003677">
    <property type="term" value="F:DNA binding"/>
    <property type="evidence" value="ECO:0007669"/>
    <property type="project" value="UniProtKB-KW"/>
</dbReference>
<evidence type="ECO:0000259" key="6">
    <source>
        <dbReference type="PROSITE" id="PS50888"/>
    </source>
</evidence>
<proteinExistence type="predicted"/>
<keyword evidence="4" id="KW-0804">Transcription</keyword>
<keyword evidence="2" id="KW-0805">Transcription regulation</keyword>
<evidence type="ECO:0000256" key="5">
    <source>
        <dbReference type="ARBA" id="ARBA00023242"/>
    </source>
</evidence>
<sequence length="134" mass="15194">MPGRRLSVAPGGDTEYEEKLKERMQRLEELVPWDHKLDTVDMLVEAQKYAKYLQAQLKILQEMPSHSAYPASSSAQTSDAGAVESETSLIMKNLTRNQVLQFLIDSPQIQKAFYSTQTFVMSVEQLPESADKQK</sequence>
<dbReference type="PANTHER" id="PTHR45914:SF24">
    <property type="entry name" value="BHLH DOMAIN-CONTAINING PROTEIN"/>
    <property type="match status" value="1"/>
</dbReference>
<name>A0A5N6L6G5_9ROSI</name>
<dbReference type="InterPro" id="IPR045843">
    <property type="entry name" value="IND-like"/>
</dbReference>